<proteinExistence type="predicted"/>
<sequence>MRGRGMRIGVIGVGGHASANLYPNLRAAGLELVATCARHQDRAQAAAEMWGAEHAFDDPEKMLASVELDGVIVCVSPDDYGPLVNLCLKAGKPVFCDKPGAGSAAEAHELAELSRNTGTPVVVGYMKRFAPAYRQAHDIVRSAVFGAPSLGAFTFAMGQGFGGDLRTYLIDNPVHHLDLARYFLGELSDVQAHVTELPGFGHAVAAIARASSGAVCTFNLCTTASWNQRNEYAEIYGKGHAVWIDNVDTCTYRPPERPEQVWRPNYTVPLPVNSGPTTMGFVPELEHFRDVVTGATENLSDMTSAAATLALAEQLCEIAGV</sequence>
<dbReference type="SUPFAM" id="SSF55347">
    <property type="entry name" value="Glyceraldehyde-3-phosphate dehydrogenase-like, C-terminal domain"/>
    <property type="match status" value="1"/>
</dbReference>
<evidence type="ECO:0000259" key="1">
    <source>
        <dbReference type="Pfam" id="PF01408"/>
    </source>
</evidence>
<evidence type="ECO:0000313" key="3">
    <source>
        <dbReference type="EMBL" id="NDL56623.1"/>
    </source>
</evidence>
<dbReference type="RefSeq" id="WP_343073814.1">
    <property type="nucleotide sequence ID" value="NZ_WLZY01000001.1"/>
</dbReference>
<dbReference type="AlphaFoldDB" id="A0A7K3M009"/>
<dbReference type="InterPro" id="IPR055170">
    <property type="entry name" value="GFO_IDH_MocA-like_dom"/>
</dbReference>
<name>A0A7K3M009_9ACTN</name>
<accession>A0A7K3M009</accession>
<dbReference type="Gene3D" id="3.30.360.10">
    <property type="entry name" value="Dihydrodipicolinate Reductase, domain 2"/>
    <property type="match status" value="1"/>
</dbReference>
<dbReference type="PANTHER" id="PTHR43249">
    <property type="entry name" value="UDP-N-ACETYL-2-AMINO-2-DEOXY-D-GLUCURONATE OXIDASE"/>
    <property type="match status" value="1"/>
</dbReference>
<dbReference type="InterPro" id="IPR036291">
    <property type="entry name" value="NAD(P)-bd_dom_sf"/>
</dbReference>
<dbReference type="EMBL" id="WLZY01000001">
    <property type="protein sequence ID" value="NDL56623.1"/>
    <property type="molecule type" value="Genomic_DNA"/>
</dbReference>
<dbReference type="PANTHER" id="PTHR43249:SF1">
    <property type="entry name" value="D-GLUCOSIDE 3-DEHYDROGENASE"/>
    <property type="match status" value="1"/>
</dbReference>
<dbReference type="GO" id="GO:0000166">
    <property type="term" value="F:nucleotide binding"/>
    <property type="evidence" value="ECO:0007669"/>
    <property type="project" value="InterPro"/>
</dbReference>
<dbReference type="Pfam" id="PF01408">
    <property type="entry name" value="GFO_IDH_MocA"/>
    <property type="match status" value="1"/>
</dbReference>
<gene>
    <name evidence="3" type="ORF">F7O44_06015</name>
</gene>
<evidence type="ECO:0008006" key="5">
    <source>
        <dbReference type="Google" id="ProtNLM"/>
    </source>
</evidence>
<protein>
    <recommendedName>
        <fullName evidence="5">Gfo/Idh/MocA family oxidoreductase</fullName>
    </recommendedName>
</protein>
<evidence type="ECO:0000259" key="2">
    <source>
        <dbReference type="Pfam" id="PF22725"/>
    </source>
</evidence>
<evidence type="ECO:0000313" key="4">
    <source>
        <dbReference type="Proteomes" id="UP000460435"/>
    </source>
</evidence>
<dbReference type="InterPro" id="IPR000683">
    <property type="entry name" value="Gfo/Idh/MocA-like_OxRdtase_N"/>
</dbReference>
<dbReference type="Gene3D" id="3.40.50.720">
    <property type="entry name" value="NAD(P)-binding Rossmann-like Domain"/>
    <property type="match status" value="1"/>
</dbReference>
<dbReference type="InterPro" id="IPR052515">
    <property type="entry name" value="Gfo/Idh/MocA_Oxidoreductase"/>
</dbReference>
<organism evidence="3 4">
    <name type="scientific">Phytoactinopolyspora mesophila</name>
    <dbReference type="NCBI Taxonomy" id="2650750"/>
    <lineage>
        <taxon>Bacteria</taxon>
        <taxon>Bacillati</taxon>
        <taxon>Actinomycetota</taxon>
        <taxon>Actinomycetes</taxon>
        <taxon>Jiangellales</taxon>
        <taxon>Jiangellaceae</taxon>
        <taxon>Phytoactinopolyspora</taxon>
    </lineage>
</organism>
<keyword evidence="4" id="KW-1185">Reference proteome</keyword>
<feature type="domain" description="Gfo/Idh/MocA-like oxidoreductase N-terminal" evidence="1">
    <location>
        <begin position="6"/>
        <end position="125"/>
    </location>
</feature>
<dbReference type="Pfam" id="PF22725">
    <property type="entry name" value="GFO_IDH_MocA_C3"/>
    <property type="match status" value="1"/>
</dbReference>
<comment type="caution">
    <text evidence="3">The sequence shown here is derived from an EMBL/GenBank/DDBJ whole genome shotgun (WGS) entry which is preliminary data.</text>
</comment>
<dbReference type="Proteomes" id="UP000460435">
    <property type="component" value="Unassembled WGS sequence"/>
</dbReference>
<dbReference type="SUPFAM" id="SSF51735">
    <property type="entry name" value="NAD(P)-binding Rossmann-fold domains"/>
    <property type="match status" value="1"/>
</dbReference>
<reference evidence="3 4" key="1">
    <citation type="submission" date="2019-11" db="EMBL/GenBank/DDBJ databases">
        <authorList>
            <person name="Li X.-J."/>
            <person name="Feng X.-M."/>
        </authorList>
    </citation>
    <scope>NUCLEOTIDE SEQUENCE [LARGE SCALE GENOMIC DNA]</scope>
    <source>
        <strain evidence="3 4">XMNu-373</strain>
    </source>
</reference>
<feature type="domain" description="GFO/IDH/MocA-like oxidoreductase" evidence="2">
    <location>
        <begin position="133"/>
        <end position="238"/>
    </location>
</feature>